<proteinExistence type="predicted"/>
<reference evidence="2 3" key="1">
    <citation type="submission" date="2019-12" db="EMBL/GenBank/DDBJ databases">
        <authorList>
            <person name="Shi Y."/>
        </authorList>
    </citation>
    <scope>NUCLEOTIDE SEQUENCE [LARGE SCALE GENOMIC DNA]</scope>
    <source>
        <strain evidence="2 3">JCM 17929</strain>
    </source>
</reference>
<accession>A0A6N8GMK0</accession>
<comment type="caution">
    <text evidence="2">The sequence shown here is derived from an EMBL/GenBank/DDBJ whole genome shotgun (WGS) entry which is preliminary data.</text>
</comment>
<dbReference type="AlphaFoldDB" id="A0A6N8GMK0"/>
<sequence length="215" mass="23148">MLTDLLIEHGQQRSAPAAGSPLRTAQRSAADERSLLPGTRMLSSTRRTVDALHPEGPGTAAREDPLVALVAVVGCFGAGLRGDIAGKRLGVLRAELTADGLDPDALLDGFTDYAATVITELRGENEPVPVVEEPLVEVGADADDGVFDVGLHEEIAHEHSRKVNQLVKELATQPGVLSAHREDREVLLVRAPDWNAQQLEQWVLDWLQARIPELG</sequence>
<dbReference type="EMBL" id="WOGU01000003">
    <property type="protein sequence ID" value="MUN62493.1"/>
    <property type="molecule type" value="Genomic_DNA"/>
</dbReference>
<keyword evidence="3" id="KW-1185">Reference proteome</keyword>
<evidence type="ECO:0000313" key="3">
    <source>
        <dbReference type="Proteomes" id="UP000436989"/>
    </source>
</evidence>
<protein>
    <submittedName>
        <fullName evidence="2">Uncharacterized protein</fullName>
    </submittedName>
</protein>
<gene>
    <name evidence="2" type="ORF">GMA12_04960</name>
</gene>
<evidence type="ECO:0000256" key="1">
    <source>
        <dbReference type="SAM" id="MobiDB-lite"/>
    </source>
</evidence>
<name>A0A6N8GMK0_9MICC</name>
<dbReference type="RefSeq" id="WP_156267770.1">
    <property type="nucleotide sequence ID" value="NZ_WOGU01000003.1"/>
</dbReference>
<dbReference type="Proteomes" id="UP000436989">
    <property type="component" value="Unassembled WGS sequence"/>
</dbReference>
<evidence type="ECO:0000313" key="2">
    <source>
        <dbReference type="EMBL" id="MUN62493.1"/>
    </source>
</evidence>
<organism evidence="2 3">
    <name type="scientific">Kocuria sediminis</name>
    <dbReference type="NCBI Taxonomy" id="1038857"/>
    <lineage>
        <taxon>Bacteria</taxon>
        <taxon>Bacillati</taxon>
        <taxon>Actinomycetota</taxon>
        <taxon>Actinomycetes</taxon>
        <taxon>Micrococcales</taxon>
        <taxon>Micrococcaceae</taxon>
        <taxon>Kocuria</taxon>
    </lineage>
</organism>
<feature type="region of interest" description="Disordered" evidence="1">
    <location>
        <begin position="9"/>
        <end position="34"/>
    </location>
</feature>